<feature type="region of interest" description="Disordered" evidence="4">
    <location>
        <begin position="185"/>
        <end position="236"/>
    </location>
</feature>
<dbReference type="GO" id="GO:0006915">
    <property type="term" value="P:apoptotic process"/>
    <property type="evidence" value="ECO:0007669"/>
    <property type="project" value="InterPro"/>
</dbReference>
<dbReference type="GO" id="GO:0005739">
    <property type="term" value="C:mitochondrion"/>
    <property type="evidence" value="ECO:0007669"/>
    <property type="project" value="TreeGrafter"/>
</dbReference>
<dbReference type="Proteomes" id="UP001190640">
    <property type="component" value="Chromosome 17"/>
</dbReference>
<dbReference type="GO" id="GO:0008270">
    <property type="term" value="F:zinc ion binding"/>
    <property type="evidence" value="ECO:0007669"/>
    <property type="project" value="UniProtKB-KW"/>
</dbReference>
<feature type="region of interest" description="Disordered" evidence="4">
    <location>
        <begin position="289"/>
        <end position="309"/>
    </location>
</feature>
<keyword evidence="7" id="KW-1185">Reference proteome</keyword>
<dbReference type="AlphaFoldDB" id="A0AA97LIY6"/>
<dbReference type="KEGG" id="emc:129344521"/>
<proteinExistence type="predicted"/>
<dbReference type="Gene3D" id="6.10.250.1730">
    <property type="match status" value="1"/>
</dbReference>
<accession>A0AA97LIY6</accession>
<evidence type="ECO:0000259" key="6">
    <source>
        <dbReference type="Pfam" id="PF21366"/>
    </source>
</evidence>
<keyword evidence="2" id="KW-0863">Zinc-finger</keyword>
<dbReference type="InterPro" id="IPR013083">
    <property type="entry name" value="Znf_RING/FYVE/PHD"/>
</dbReference>
<dbReference type="GeneID" id="129344521"/>
<evidence type="ECO:0000313" key="7">
    <source>
        <dbReference type="Proteomes" id="UP001190640"/>
    </source>
</evidence>
<dbReference type="InterPro" id="IPR041386">
    <property type="entry name" value="XAF1_C"/>
</dbReference>
<evidence type="ECO:0000313" key="8">
    <source>
        <dbReference type="RefSeq" id="XP_054857206.1"/>
    </source>
</evidence>
<evidence type="ECO:0000259" key="5">
    <source>
        <dbReference type="Pfam" id="PF18608"/>
    </source>
</evidence>
<dbReference type="PANTHER" id="PTHR16295">
    <property type="entry name" value="TRAF-TYPE ZINC FINGER PROTEIN-RELATED"/>
    <property type="match status" value="1"/>
</dbReference>
<dbReference type="Pfam" id="PF23580">
    <property type="entry name" value="Znf_XAF1_N"/>
    <property type="match status" value="1"/>
</dbReference>
<evidence type="ECO:0000256" key="4">
    <source>
        <dbReference type="SAM" id="MobiDB-lite"/>
    </source>
</evidence>
<keyword evidence="3" id="KW-0862">Zinc</keyword>
<dbReference type="InterPro" id="IPR031220">
    <property type="entry name" value="XAF1_C_sf"/>
</dbReference>
<dbReference type="PANTHER" id="PTHR16295:SF17">
    <property type="entry name" value="XIAP-ASSOCIATED FACTOR 1"/>
    <property type="match status" value="1"/>
</dbReference>
<dbReference type="RefSeq" id="XP_054857206.1">
    <property type="nucleotide sequence ID" value="XM_055001231.1"/>
</dbReference>
<dbReference type="Gene3D" id="3.30.40.10">
    <property type="entry name" value="Zinc/RING finger domain, C3HC4 (zinc finger)"/>
    <property type="match status" value="2"/>
</dbReference>
<gene>
    <name evidence="8" type="primary">XAF1</name>
</gene>
<evidence type="ECO:0000256" key="1">
    <source>
        <dbReference type="ARBA" id="ARBA00022723"/>
    </source>
</evidence>
<dbReference type="Pfam" id="PF21366">
    <property type="entry name" value="TRAFD1-XIAF1_ZnF"/>
    <property type="match status" value="1"/>
</dbReference>
<reference evidence="8" key="1">
    <citation type="submission" date="2025-08" db="UniProtKB">
        <authorList>
            <consortium name="RefSeq"/>
        </authorList>
    </citation>
    <scope>IDENTIFICATION</scope>
    <source>
        <tissue evidence="8">Blood</tissue>
    </source>
</reference>
<dbReference type="InterPro" id="IPR051986">
    <property type="entry name" value="Innate_Immune_Apopt_Reg"/>
</dbReference>
<dbReference type="Pfam" id="PF18608">
    <property type="entry name" value="XAF1_C"/>
    <property type="match status" value="1"/>
</dbReference>
<organism evidence="7 8">
    <name type="scientific">Eublepharis macularius</name>
    <name type="common">Leopard gecko</name>
    <name type="synonym">Cyrtodactylus macularius</name>
    <dbReference type="NCBI Taxonomy" id="481883"/>
    <lineage>
        <taxon>Eukaryota</taxon>
        <taxon>Metazoa</taxon>
        <taxon>Chordata</taxon>
        <taxon>Craniata</taxon>
        <taxon>Vertebrata</taxon>
        <taxon>Euteleostomi</taxon>
        <taxon>Lepidosauria</taxon>
        <taxon>Squamata</taxon>
        <taxon>Bifurcata</taxon>
        <taxon>Gekkota</taxon>
        <taxon>Eublepharidae</taxon>
        <taxon>Eublepharinae</taxon>
        <taxon>Eublepharis</taxon>
    </lineage>
</organism>
<evidence type="ECO:0000256" key="2">
    <source>
        <dbReference type="ARBA" id="ARBA00022771"/>
    </source>
</evidence>
<sequence length="309" mass="35271">MKVKEEPRAEMEEERRLCKNCKHEVAAANFSLHEAHCLRFLAICPKCEEPIALKDMREHFAKAHQQVRCKLCHQFVQQYLLEHHEAEECTERPTQCQFCELDLPYHKLQAHLDTCGSRTTSCWHCGKYIMYKALKEHKVTCQARDRDRGHDSSANLCHHCHRLFPDERFLQHLNECNPLPQLLGALTTHSPTDSDPPLASRLPPSPTSPASSEVKEQDTRPKKKELSSIGRPSLKPLRSKKPAFVATLASATPQALEDSLYDTLVTCSQCNILLPSPTLQKHEKKCRRQSSLQVLRRSPRLMGKGEESA</sequence>
<evidence type="ECO:0000256" key="3">
    <source>
        <dbReference type="ARBA" id="ARBA00022833"/>
    </source>
</evidence>
<feature type="compositionally biased region" description="Basic and acidic residues" evidence="4">
    <location>
        <begin position="213"/>
        <end position="226"/>
    </location>
</feature>
<dbReference type="InterPro" id="IPR049439">
    <property type="entry name" value="TRAFD1-XIAF1_Znf"/>
</dbReference>
<feature type="domain" description="TRAFD1/XAF1 zinc finger" evidence="6">
    <location>
        <begin position="101"/>
        <end position="141"/>
    </location>
</feature>
<feature type="domain" description="XIAP-associated factor 1 C-terminal" evidence="5">
    <location>
        <begin position="250"/>
        <end position="293"/>
    </location>
</feature>
<dbReference type="CTD" id="54739"/>
<name>A0AA97LIY6_EUBMA</name>
<protein>
    <submittedName>
        <fullName evidence="8">XIAP-associated factor 1 isoform X1</fullName>
    </submittedName>
</protein>
<keyword evidence="1" id="KW-0479">Metal-binding</keyword>